<evidence type="ECO:0000313" key="1">
    <source>
        <dbReference type="EMBL" id="CAH4030686.1"/>
    </source>
</evidence>
<organism evidence="1 2">
    <name type="scientific">Pieris brassicae</name>
    <name type="common">White butterfly</name>
    <name type="synonym">Large white butterfly</name>
    <dbReference type="NCBI Taxonomy" id="7116"/>
    <lineage>
        <taxon>Eukaryota</taxon>
        <taxon>Metazoa</taxon>
        <taxon>Ecdysozoa</taxon>
        <taxon>Arthropoda</taxon>
        <taxon>Hexapoda</taxon>
        <taxon>Insecta</taxon>
        <taxon>Pterygota</taxon>
        <taxon>Neoptera</taxon>
        <taxon>Endopterygota</taxon>
        <taxon>Lepidoptera</taxon>
        <taxon>Glossata</taxon>
        <taxon>Ditrysia</taxon>
        <taxon>Papilionoidea</taxon>
        <taxon>Pieridae</taxon>
        <taxon>Pierinae</taxon>
        <taxon>Pieris</taxon>
    </lineage>
</organism>
<reference evidence="1" key="1">
    <citation type="submission" date="2022-05" db="EMBL/GenBank/DDBJ databases">
        <authorList>
            <person name="Okamura Y."/>
        </authorList>
    </citation>
    <scope>NUCLEOTIDE SEQUENCE</scope>
</reference>
<sequence>MYTVVFIAQTYRYWCKRTQQILQRLKDSFRRVLTGPSESLTCSEAGGRWPYRDEVRYKQTTARVIT</sequence>
<dbReference type="Proteomes" id="UP001152562">
    <property type="component" value="Unassembled WGS sequence"/>
</dbReference>
<comment type="caution">
    <text evidence="1">The sequence shown here is derived from an EMBL/GenBank/DDBJ whole genome shotgun (WGS) entry which is preliminary data.</text>
</comment>
<gene>
    <name evidence="1" type="ORF">PIBRA_LOCUS7310</name>
</gene>
<accession>A0A9P0TEF6</accession>
<proteinExistence type="predicted"/>
<dbReference type="AlphaFoldDB" id="A0A9P0TEF6"/>
<keyword evidence="2" id="KW-1185">Reference proteome</keyword>
<evidence type="ECO:0000313" key="2">
    <source>
        <dbReference type="Proteomes" id="UP001152562"/>
    </source>
</evidence>
<protein>
    <submittedName>
        <fullName evidence="1">Uncharacterized protein</fullName>
    </submittedName>
</protein>
<name>A0A9P0TEF6_PIEBR</name>
<dbReference type="EMBL" id="CALOZG010000010">
    <property type="protein sequence ID" value="CAH4030686.1"/>
    <property type="molecule type" value="Genomic_DNA"/>
</dbReference>